<dbReference type="Pfam" id="PF00884">
    <property type="entry name" value="Sulfatase"/>
    <property type="match status" value="1"/>
</dbReference>
<keyword evidence="9" id="KW-1185">Reference proteome</keyword>
<accession>A0A934RRC1</accession>
<comment type="cofactor">
    <cofactor evidence="1">
        <name>Ca(2+)</name>
        <dbReference type="ChEBI" id="CHEBI:29108"/>
    </cofactor>
</comment>
<reference evidence="8" key="1">
    <citation type="submission" date="2021-01" db="EMBL/GenBank/DDBJ databases">
        <title>Modified the classification status of verrucomicrobia.</title>
        <authorList>
            <person name="Feng X."/>
        </authorList>
    </citation>
    <scope>NUCLEOTIDE SEQUENCE</scope>
    <source>
        <strain evidence="8">KCTC 13126</strain>
    </source>
</reference>
<dbReference type="Proteomes" id="UP000617628">
    <property type="component" value="Unassembled WGS sequence"/>
</dbReference>
<evidence type="ECO:0000256" key="4">
    <source>
        <dbReference type="ARBA" id="ARBA00022729"/>
    </source>
</evidence>
<evidence type="ECO:0000313" key="8">
    <source>
        <dbReference type="EMBL" id="MBK1875477.1"/>
    </source>
</evidence>
<sequence>MSIRRLINVSVFLATIGAVCLPQETHGRDQPNILFVFLDDFGWRDAGFMGSDFYETPVIDQLASEGTVFTNAYAASANCAPSRASLLSGQYTPRHEVYNVGTKPRGKAEHRRLEHIPGVDVLDTDIVTWAELAQEAGYVTAIMGKWHLSDDPLDYGFDVNIGGDHRGSPPKGYYSPHVDAPGLEDAPDGEYITDRLNDEALKFIEDNKKEPWLLYLSHFAVHTPLDAKKELLQKYEEKKPGELHSHVEMGTMIECLDQGIGRILGGLKELELDENTVVILTSDNGGYGPATDMYPLKGYKGTYFEGGIRVPLIVKWPGVGNPGEKVVAPVSGVDIYPTLCDIMEIDLPDEQVLDGESLRGLVGREAELKVRPLFWHFPAYLQSYRGVTDEQRDPLFRSRPCTVVRLGDWKLHYYYEDRELMLFNLKEDVGEERNLAESHPEKARELLKLIEDWVRETDAAVPVRPNPMFDGALHSKAIQAVRNSKK</sequence>
<dbReference type="InterPro" id="IPR050738">
    <property type="entry name" value="Sulfatase"/>
</dbReference>
<comment type="similarity">
    <text evidence="2">Belongs to the sulfatase family.</text>
</comment>
<evidence type="ECO:0000256" key="1">
    <source>
        <dbReference type="ARBA" id="ARBA00001913"/>
    </source>
</evidence>
<keyword evidence="6" id="KW-0106">Calcium</keyword>
<keyword evidence="3" id="KW-0479">Metal-binding</keyword>
<evidence type="ECO:0000256" key="3">
    <source>
        <dbReference type="ARBA" id="ARBA00022723"/>
    </source>
</evidence>
<evidence type="ECO:0000256" key="5">
    <source>
        <dbReference type="ARBA" id="ARBA00022801"/>
    </source>
</evidence>
<dbReference type="CDD" id="cd16144">
    <property type="entry name" value="ARS_like"/>
    <property type="match status" value="1"/>
</dbReference>
<keyword evidence="5" id="KW-0378">Hydrolase</keyword>
<dbReference type="InterPro" id="IPR017850">
    <property type="entry name" value="Alkaline_phosphatase_core_sf"/>
</dbReference>
<dbReference type="GO" id="GO:0004065">
    <property type="term" value="F:arylsulfatase activity"/>
    <property type="evidence" value="ECO:0007669"/>
    <property type="project" value="TreeGrafter"/>
</dbReference>
<keyword evidence="4" id="KW-0732">Signal</keyword>
<evidence type="ECO:0000313" key="9">
    <source>
        <dbReference type="Proteomes" id="UP000617628"/>
    </source>
</evidence>
<dbReference type="AlphaFoldDB" id="A0A934RRC1"/>
<dbReference type="PANTHER" id="PTHR42693:SF42">
    <property type="entry name" value="ARYLSULFATASE G"/>
    <property type="match status" value="1"/>
</dbReference>
<gene>
    <name evidence="8" type="ORF">JIN87_01290</name>
</gene>
<dbReference type="PANTHER" id="PTHR42693">
    <property type="entry name" value="ARYLSULFATASE FAMILY MEMBER"/>
    <property type="match status" value="1"/>
</dbReference>
<dbReference type="Gene3D" id="3.30.1120.10">
    <property type="match status" value="1"/>
</dbReference>
<protein>
    <submittedName>
        <fullName evidence="8">Sulfatase</fullName>
    </submittedName>
</protein>
<dbReference type="Gene3D" id="3.40.720.10">
    <property type="entry name" value="Alkaline Phosphatase, subunit A"/>
    <property type="match status" value="1"/>
</dbReference>
<dbReference type="InterPro" id="IPR000917">
    <property type="entry name" value="Sulfatase_N"/>
</dbReference>
<proteinExistence type="inferred from homology"/>
<dbReference type="EMBL" id="JAENIL010000002">
    <property type="protein sequence ID" value="MBK1875477.1"/>
    <property type="molecule type" value="Genomic_DNA"/>
</dbReference>
<evidence type="ECO:0000259" key="7">
    <source>
        <dbReference type="Pfam" id="PF00884"/>
    </source>
</evidence>
<comment type="caution">
    <text evidence="8">The sequence shown here is derived from an EMBL/GenBank/DDBJ whole genome shotgun (WGS) entry which is preliminary data.</text>
</comment>
<evidence type="ECO:0000256" key="2">
    <source>
        <dbReference type="ARBA" id="ARBA00008779"/>
    </source>
</evidence>
<organism evidence="8 9">
    <name type="scientific">Pelagicoccus mobilis</name>
    <dbReference type="NCBI Taxonomy" id="415221"/>
    <lineage>
        <taxon>Bacteria</taxon>
        <taxon>Pseudomonadati</taxon>
        <taxon>Verrucomicrobiota</taxon>
        <taxon>Opitutia</taxon>
        <taxon>Puniceicoccales</taxon>
        <taxon>Pelagicoccaceae</taxon>
        <taxon>Pelagicoccus</taxon>
    </lineage>
</organism>
<feature type="domain" description="Sulfatase N-terminal" evidence="7">
    <location>
        <begin position="31"/>
        <end position="344"/>
    </location>
</feature>
<dbReference type="SUPFAM" id="SSF53649">
    <property type="entry name" value="Alkaline phosphatase-like"/>
    <property type="match status" value="1"/>
</dbReference>
<name>A0A934RRC1_9BACT</name>
<evidence type="ECO:0000256" key="6">
    <source>
        <dbReference type="ARBA" id="ARBA00022837"/>
    </source>
</evidence>
<dbReference type="RefSeq" id="WP_200353694.1">
    <property type="nucleotide sequence ID" value="NZ_JAENIL010000002.1"/>
</dbReference>
<dbReference type="GO" id="GO:0046872">
    <property type="term" value="F:metal ion binding"/>
    <property type="evidence" value="ECO:0007669"/>
    <property type="project" value="UniProtKB-KW"/>
</dbReference>